<feature type="transmembrane region" description="Helical" evidence="8">
    <location>
        <begin position="205"/>
        <end position="224"/>
    </location>
</feature>
<evidence type="ECO:0000256" key="4">
    <source>
        <dbReference type="ARBA" id="ARBA00022475"/>
    </source>
</evidence>
<evidence type="ECO:0000313" key="10">
    <source>
        <dbReference type="Proteomes" id="UP000004200"/>
    </source>
</evidence>
<comment type="subcellular location">
    <subcellularLocation>
        <location evidence="1">Cell membrane</location>
        <topology evidence="1">Multi-pass membrane protein</topology>
    </subcellularLocation>
</comment>
<dbReference type="PANTHER" id="PTHR30472:SF25">
    <property type="entry name" value="ABC TRANSPORTER PERMEASE PROTEIN MJ0876-RELATED"/>
    <property type="match status" value="1"/>
</dbReference>
<feature type="transmembrane region" description="Helical" evidence="8">
    <location>
        <begin position="127"/>
        <end position="148"/>
    </location>
</feature>
<dbReference type="PANTHER" id="PTHR30472">
    <property type="entry name" value="FERRIC ENTEROBACTIN TRANSPORT SYSTEM PERMEASE PROTEIN"/>
    <property type="match status" value="1"/>
</dbReference>
<keyword evidence="3" id="KW-0813">Transport</keyword>
<reference evidence="9 10" key="1">
    <citation type="submission" date="2011-06" db="EMBL/GenBank/DDBJ databases">
        <title>The draft genome of Thiorhodococcus drewsii AZ1.</title>
        <authorList>
            <consortium name="US DOE Joint Genome Institute (JGI-PGF)"/>
            <person name="Lucas S."/>
            <person name="Han J."/>
            <person name="Lapidus A."/>
            <person name="Cheng J.-F."/>
            <person name="Goodwin L."/>
            <person name="Pitluck S."/>
            <person name="Peters L."/>
            <person name="Land M.L."/>
            <person name="Hauser L."/>
            <person name="Vogl K."/>
            <person name="Liu Z."/>
            <person name="Imhoff J."/>
            <person name="Thiel V."/>
            <person name="Frigaard N.-U."/>
            <person name="Bryant D.A."/>
            <person name="Woyke T.J."/>
        </authorList>
    </citation>
    <scope>NUCLEOTIDE SEQUENCE [LARGE SCALE GENOMIC DNA]</scope>
    <source>
        <strain evidence="9 10">AZ1</strain>
    </source>
</reference>
<dbReference type="InterPro" id="IPR037294">
    <property type="entry name" value="ABC_BtuC-like"/>
</dbReference>
<dbReference type="CDD" id="cd06550">
    <property type="entry name" value="TM_ABC_iron-siderophores_like"/>
    <property type="match status" value="1"/>
</dbReference>
<keyword evidence="4" id="KW-1003">Cell membrane</keyword>
<organism evidence="9 10">
    <name type="scientific">Thiorhodococcus drewsii AZ1</name>
    <dbReference type="NCBI Taxonomy" id="765913"/>
    <lineage>
        <taxon>Bacteria</taxon>
        <taxon>Pseudomonadati</taxon>
        <taxon>Pseudomonadota</taxon>
        <taxon>Gammaproteobacteria</taxon>
        <taxon>Chromatiales</taxon>
        <taxon>Chromatiaceae</taxon>
        <taxon>Thiorhodococcus</taxon>
    </lineage>
</organism>
<evidence type="ECO:0000256" key="7">
    <source>
        <dbReference type="ARBA" id="ARBA00023136"/>
    </source>
</evidence>
<feature type="transmembrane region" description="Helical" evidence="8">
    <location>
        <begin position="245"/>
        <end position="272"/>
    </location>
</feature>
<evidence type="ECO:0000256" key="3">
    <source>
        <dbReference type="ARBA" id="ARBA00022448"/>
    </source>
</evidence>
<dbReference type="Gene3D" id="1.10.3470.10">
    <property type="entry name" value="ABC transporter involved in vitamin B12 uptake, BtuC"/>
    <property type="match status" value="1"/>
</dbReference>
<keyword evidence="6 8" id="KW-1133">Transmembrane helix</keyword>
<comment type="caution">
    <text evidence="9">The sequence shown here is derived from an EMBL/GenBank/DDBJ whole genome shotgun (WGS) entry which is preliminary data.</text>
</comment>
<accession>G2E7K5</accession>
<dbReference type="EMBL" id="AFWT01000052">
    <property type="protein sequence ID" value="EGV27938.1"/>
    <property type="molecule type" value="Genomic_DNA"/>
</dbReference>
<name>G2E7K5_9GAMM</name>
<dbReference type="GO" id="GO:0005886">
    <property type="term" value="C:plasma membrane"/>
    <property type="evidence" value="ECO:0007669"/>
    <property type="project" value="UniProtKB-SubCell"/>
</dbReference>
<proteinExistence type="inferred from homology"/>
<dbReference type="AlphaFoldDB" id="G2E7K5"/>
<evidence type="ECO:0000256" key="5">
    <source>
        <dbReference type="ARBA" id="ARBA00022692"/>
    </source>
</evidence>
<evidence type="ECO:0000256" key="1">
    <source>
        <dbReference type="ARBA" id="ARBA00004651"/>
    </source>
</evidence>
<dbReference type="SUPFAM" id="SSF81345">
    <property type="entry name" value="ABC transporter involved in vitamin B12 uptake, BtuC"/>
    <property type="match status" value="1"/>
</dbReference>
<evidence type="ECO:0000256" key="6">
    <source>
        <dbReference type="ARBA" id="ARBA00022989"/>
    </source>
</evidence>
<dbReference type="RefSeq" id="WP_007042981.1">
    <property type="nucleotide sequence ID" value="NZ_AFWT01000052.1"/>
</dbReference>
<dbReference type="OrthoDB" id="9055647at2"/>
<keyword evidence="10" id="KW-1185">Reference proteome</keyword>
<keyword evidence="5 8" id="KW-0812">Transmembrane</keyword>
<dbReference type="GO" id="GO:0033214">
    <property type="term" value="P:siderophore-iron import into cell"/>
    <property type="evidence" value="ECO:0007669"/>
    <property type="project" value="TreeGrafter"/>
</dbReference>
<keyword evidence="7 8" id="KW-0472">Membrane</keyword>
<feature type="transmembrane region" description="Helical" evidence="8">
    <location>
        <begin position="73"/>
        <end position="90"/>
    </location>
</feature>
<feature type="transmembrane region" description="Helical" evidence="8">
    <location>
        <begin position="318"/>
        <end position="334"/>
    </location>
</feature>
<evidence type="ECO:0000313" key="9">
    <source>
        <dbReference type="EMBL" id="EGV27938.1"/>
    </source>
</evidence>
<dbReference type="InterPro" id="IPR000522">
    <property type="entry name" value="ABC_transptr_permease_BtuC"/>
</dbReference>
<sequence length="339" mass="35143">MSWRLPLGWAPPAAPSAPLLLGLLCLGVLTLATAAALSLGDYRIPLEALPGILWHGGDSNAAFVVHELRLPRLLTGLLAGAALGMAGAIAQSITRNPLGEPGLLGVTAGAAFAMVLCMAFARLSTPAMLACGTLGGLFAALLTFAIGLRTRLEPLQLTLVGMSVNLFFLSAITLVLVSSQTEANGIYYWLSGSLANRTWEHVGMLWAWVLGGLALGLACARILDLLALDETMLTSLGLQVTRWRLLLGLTAVVLSAATVAATGPIAFVGLVAPHLVRSGLTLAGERTTHRTLLPLSALAGASLVCGADLIAKWQEIPVGILCVLVGGPLPVHLIRRQGT</sequence>
<dbReference type="STRING" id="765913.ThidrDRAFT_4268"/>
<gene>
    <name evidence="9" type="ORF">ThidrDRAFT_4268</name>
</gene>
<comment type="similarity">
    <text evidence="2">Belongs to the binding-protein-dependent transport system permease family. FecCD subfamily.</text>
</comment>
<dbReference type="eggNOG" id="COG0609">
    <property type="taxonomic scope" value="Bacteria"/>
</dbReference>
<dbReference type="PATRIC" id="fig|765913.3.peg.4341"/>
<feature type="transmembrane region" description="Helical" evidence="8">
    <location>
        <begin position="155"/>
        <end position="177"/>
    </location>
</feature>
<dbReference type="Pfam" id="PF01032">
    <property type="entry name" value="FecCD"/>
    <property type="match status" value="1"/>
</dbReference>
<protein>
    <submittedName>
        <fullName evidence="9">ABC-type transporter, integral membrane subunit</fullName>
    </submittedName>
</protein>
<evidence type="ECO:0000256" key="8">
    <source>
        <dbReference type="SAM" id="Phobius"/>
    </source>
</evidence>
<dbReference type="GO" id="GO:0022857">
    <property type="term" value="F:transmembrane transporter activity"/>
    <property type="evidence" value="ECO:0007669"/>
    <property type="project" value="InterPro"/>
</dbReference>
<evidence type="ECO:0000256" key="2">
    <source>
        <dbReference type="ARBA" id="ARBA00007935"/>
    </source>
</evidence>
<dbReference type="Proteomes" id="UP000004200">
    <property type="component" value="Unassembled WGS sequence"/>
</dbReference>
<feature type="transmembrane region" description="Helical" evidence="8">
    <location>
        <begin position="102"/>
        <end position="121"/>
    </location>
</feature>